<dbReference type="InterPro" id="IPR050297">
    <property type="entry name" value="LipidA_mod_glycosyltrf_83"/>
</dbReference>
<evidence type="ECO:0000256" key="5">
    <source>
        <dbReference type="ARBA" id="ARBA00022692"/>
    </source>
</evidence>
<feature type="transmembrane region" description="Helical" evidence="8">
    <location>
        <begin position="289"/>
        <end position="312"/>
    </location>
</feature>
<evidence type="ECO:0000256" key="6">
    <source>
        <dbReference type="ARBA" id="ARBA00022989"/>
    </source>
</evidence>
<feature type="transmembrane region" description="Helical" evidence="8">
    <location>
        <begin position="249"/>
        <end position="268"/>
    </location>
</feature>
<gene>
    <name evidence="10" type="ORF">GCM10011579_072380</name>
</gene>
<proteinExistence type="predicted"/>
<protein>
    <recommendedName>
        <fullName evidence="9">Glycosyltransferase RgtA/B/C/D-like domain-containing protein</fullName>
    </recommendedName>
</protein>
<feature type="transmembrane region" description="Helical" evidence="8">
    <location>
        <begin position="182"/>
        <end position="207"/>
    </location>
</feature>
<dbReference type="EMBL" id="BMMM01000016">
    <property type="protein sequence ID" value="GGN83494.1"/>
    <property type="molecule type" value="Genomic_DNA"/>
</dbReference>
<reference evidence="10 11" key="1">
    <citation type="journal article" date="2014" name="Int. J. Syst. Evol. Microbiol.">
        <title>Complete genome sequence of Corynebacterium casei LMG S-19264T (=DSM 44701T), isolated from a smear-ripened cheese.</title>
        <authorList>
            <consortium name="US DOE Joint Genome Institute (JGI-PGF)"/>
            <person name="Walter F."/>
            <person name="Albersmeier A."/>
            <person name="Kalinowski J."/>
            <person name="Ruckert C."/>
        </authorList>
    </citation>
    <scope>NUCLEOTIDE SEQUENCE [LARGE SCALE GENOMIC DNA]</scope>
    <source>
        <strain evidence="10 11">CGMCC 4.7111</strain>
    </source>
</reference>
<evidence type="ECO:0000256" key="3">
    <source>
        <dbReference type="ARBA" id="ARBA00022676"/>
    </source>
</evidence>
<evidence type="ECO:0000256" key="1">
    <source>
        <dbReference type="ARBA" id="ARBA00004651"/>
    </source>
</evidence>
<evidence type="ECO:0000256" key="2">
    <source>
        <dbReference type="ARBA" id="ARBA00022475"/>
    </source>
</evidence>
<dbReference type="InterPro" id="IPR038731">
    <property type="entry name" value="RgtA/B/C-like"/>
</dbReference>
<keyword evidence="5 8" id="KW-0812">Transmembrane</keyword>
<keyword evidence="2" id="KW-1003">Cell membrane</keyword>
<organism evidence="10 11">
    <name type="scientific">Streptomyces albiflavescens</name>
    <dbReference type="NCBI Taxonomy" id="1623582"/>
    <lineage>
        <taxon>Bacteria</taxon>
        <taxon>Bacillati</taxon>
        <taxon>Actinomycetota</taxon>
        <taxon>Actinomycetes</taxon>
        <taxon>Kitasatosporales</taxon>
        <taxon>Streptomycetaceae</taxon>
        <taxon>Streptomyces</taxon>
    </lineage>
</organism>
<evidence type="ECO:0000256" key="4">
    <source>
        <dbReference type="ARBA" id="ARBA00022679"/>
    </source>
</evidence>
<feature type="transmembrane region" description="Helical" evidence="8">
    <location>
        <begin position="219"/>
        <end position="237"/>
    </location>
</feature>
<keyword evidence="3" id="KW-0328">Glycosyltransferase</keyword>
<dbReference type="PANTHER" id="PTHR33908">
    <property type="entry name" value="MANNOSYLTRANSFERASE YKCB-RELATED"/>
    <property type="match status" value="1"/>
</dbReference>
<comment type="subcellular location">
    <subcellularLocation>
        <location evidence="1">Cell membrane</location>
        <topology evidence="1">Multi-pass membrane protein</topology>
    </subcellularLocation>
</comment>
<dbReference type="GO" id="GO:0005886">
    <property type="term" value="C:plasma membrane"/>
    <property type="evidence" value="ECO:0007669"/>
    <property type="project" value="UniProtKB-SubCell"/>
</dbReference>
<keyword evidence="6 8" id="KW-1133">Transmembrane helix</keyword>
<dbReference type="AlphaFoldDB" id="A0A917YBQ6"/>
<evidence type="ECO:0000256" key="8">
    <source>
        <dbReference type="SAM" id="Phobius"/>
    </source>
</evidence>
<dbReference type="GO" id="GO:0009103">
    <property type="term" value="P:lipopolysaccharide biosynthetic process"/>
    <property type="evidence" value="ECO:0007669"/>
    <property type="project" value="UniProtKB-ARBA"/>
</dbReference>
<evidence type="ECO:0000313" key="10">
    <source>
        <dbReference type="EMBL" id="GGN83494.1"/>
    </source>
</evidence>
<dbReference type="Pfam" id="PF13231">
    <property type="entry name" value="PMT_2"/>
    <property type="match status" value="1"/>
</dbReference>
<dbReference type="Proteomes" id="UP000600365">
    <property type="component" value="Unassembled WGS sequence"/>
</dbReference>
<keyword evidence="11" id="KW-1185">Reference proteome</keyword>
<evidence type="ECO:0000259" key="9">
    <source>
        <dbReference type="Pfam" id="PF13231"/>
    </source>
</evidence>
<keyword evidence="4" id="KW-0808">Transferase</keyword>
<dbReference type="RefSeq" id="WP_229703585.1">
    <property type="nucleotide sequence ID" value="NZ_BMMM01000016.1"/>
</dbReference>
<accession>A0A917YBQ6</accession>
<evidence type="ECO:0000256" key="7">
    <source>
        <dbReference type="ARBA" id="ARBA00023136"/>
    </source>
</evidence>
<sequence>MTPAERGPQVIPPVPAQLVDQSAPVAPAYRVPTVPEAAWSSVGGPRRTWVSRAILLSVLLFQAALSLRLHNSAFQDEALYLSAGHVQIHHLLYGTPMDKGYASYFSGSPLLYPVLAAAVDAVFGLAGARLLSLFFMLGANTLVYAMTRRIFSERPALAASALYAVLPSTMMLGNFATYDSAAIFLLALAAWIVVRTDRAPLVAVLPAAPVAVLAVGTKYAAGLFLPTLFALAVLIAWPHRGRSSLVRAGWLLIGVAVPIIAVLCYSDVLAGVRKTTTARQHGQDGPVELLWLSAVWGGLMFLTACFGAIAYARRGRMSEAPQAARLGAPGGVWRTLLGLLLCGTALLAPLYQIHLAAAISLNKHVGFGLLFAAPMAGVGLTRLVGAHFRFPQLACVLWVATLCVGLTKSAEWFSSRPDMSQVNALLRQHVTPGAGHYLAETPDVPAYYLRDITKPTQWSSLYYIAYKDAHGTVHQGRDGYRKALADGWFDLVVLDGVAKPDMNPVITEAVRRSGHYRLLATLPYAGNSGSFRIWVKQ</sequence>
<feature type="transmembrane region" description="Helical" evidence="8">
    <location>
        <begin position="110"/>
        <end position="135"/>
    </location>
</feature>
<comment type="caution">
    <text evidence="10">The sequence shown here is derived from an EMBL/GenBank/DDBJ whole genome shotgun (WGS) entry which is preliminary data.</text>
</comment>
<dbReference type="PANTHER" id="PTHR33908:SF11">
    <property type="entry name" value="MEMBRANE PROTEIN"/>
    <property type="match status" value="1"/>
</dbReference>
<feature type="transmembrane region" description="Helical" evidence="8">
    <location>
        <begin position="365"/>
        <end position="384"/>
    </location>
</feature>
<name>A0A917YBQ6_9ACTN</name>
<feature type="transmembrane region" description="Helical" evidence="8">
    <location>
        <begin position="332"/>
        <end position="353"/>
    </location>
</feature>
<dbReference type="GO" id="GO:0016763">
    <property type="term" value="F:pentosyltransferase activity"/>
    <property type="evidence" value="ECO:0007669"/>
    <property type="project" value="TreeGrafter"/>
</dbReference>
<evidence type="ECO:0000313" key="11">
    <source>
        <dbReference type="Proteomes" id="UP000600365"/>
    </source>
</evidence>
<keyword evidence="7 8" id="KW-0472">Membrane</keyword>
<feature type="domain" description="Glycosyltransferase RgtA/B/C/D-like" evidence="9">
    <location>
        <begin position="109"/>
        <end position="261"/>
    </location>
</feature>